<organism evidence="1 2">
    <name type="scientific">Penicillium bovifimosum</name>
    <dbReference type="NCBI Taxonomy" id="126998"/>
    <lineage>
        <taxon>Eukaryota</taxon>
        <taxon>Fungi</taxon>
        <taxon>Dikarya</taxon>
        <taxon>Ascomycota</taxon>
        <taxon>Pezizomycotina</taxon>
        <taxon>Eurotiomycetes</taxon>
        <taxon>Eurotiomycetidae</taxon>
        <taxon>Eurotiales</taxon>
        <taxon>Aspergillaceae</taxon>
        <taxon>Penicillium</taxon>
    </lineage>
</organism>
<sequence>MTAEESAPTHSVLSEADPSCMSASGVAVATGRAGDWTPGFDDQKRSLCRPICPAALLQPVHG</sequence>
<dbReference type="EMBL" id="JAPQKL010000001">
    <property type="protein sequence ID" value="KAJ5145762.1"/>
    <property type="molecule type" value="Genomic_DNA"/>
</dbReference>
<dbReference type="RefSeq" id="XP_056526236.1">
    <property type="nucleotide sequence ID" value="XM_056661070.1"/>
</dbReference>
<comment type="caution">
    <text evidence="1">The sequence shown here is derived from an EMBL/GenBank/DDBJ whole genome shotgun (WGS) entry which is preliminary data.</text>
</comment>
<accession>A0A9W9HF70</accession>
<reference evidence="1" key="2">
    <citation type="journal article" date="2023" name="IMA Fungus">
        <title>Comparative genomic study of the Penicillium genus elucidates a diverse pangenome and 15 lateral gene transfer events.</title>
        <authorList>
            <person name="Petersen C."/>
            <person name="Sorensen T."/>
            <person name="Nielsen M.R."/>
            <person name="Sondergaard T.E."/>
            <person name="Sorensen J.L."/>
            <person name="Fitzpatrick D.A."/>
            <person name="Frisvad J.C."/>
            <person name="Nielsen K.L."/>
        </authorList>
    </citation>
    <scope>NUCLEOTIDE SEQUENCE</scope>
    <source>
        <strain evidence="1">IBT 22155</strain>
    </source>
</reference>
<keyword evidence="2" id="KW-1185">Reference proteome</keyword>
<dbReference type="Proteomes" id="UP001149079">
    <property type="component" value="Unassembled WGS sequence"/>
</dbReference>
<evidence type="ECO:0000313" key="1">
    <source>
        <dbReference type="EMBL" id="KAJ5145762.1"/>
    </source>
</evidence>
<protein>
    <submittedName>
        <fullName evidence="1">Uncharacterized protein</fullName>
    </submittedName>
</protein>
<reference evidence="1" key="1">
    <citation type="submission" date="2022-11" db="EMBL/GenBank/DDBJ databases">
        <authorList>
            <person name="Petersen C."/>
        </authorList>
    </citation>
    <scope>NUCLEOTIDE SEQUENCE</scope>
    <source>
        <strain evidence="1">IBT 22155</strain>
    </source>
</reference>
<gene>
    <name evidence="1" type="ORF">N7515_000326</name>
</gene>
<dbReference type="AlphaFoldDB" id="A0A9W9HF70"/>
<name>A0A9W9HF70_9EURO</name>
<proteinExistence type="predicted"/>
<dbReference type="GeneID" id="81400240"/>
<evidence type="ECO:0000313" key="2">
    <source>
        <dbReference type="Proteomes" id="UP001149079"/>
    </source>
</evidence>